<dbReference type="AlphaFoldDB" id="A0A7S4GLL9"/>
<accession>A0A7S4GLL9</accession>
<dbReference type="EMBL" id="HBJB01000632">
    <property type="protein sequence ID" value="CAE0840580.1"/>
    <property type="molecule type" value="Transcribed_RNA"/>
</dbReference>
<name>A0A7S4GLL9_OXYMA</name>
<gene>
    <name evidence="2" type="ORF">OMAR00294_LOCUS555</name>
</gene>
<protein>
    <recommendedName>
        <fullName evidence="1">Hemerythrin-like domain-containing protein</fullName>
    </recommendedName>
</protein>
<organism evidence="2">
    <name type="scientific">Oxyrrhis marina</name>
    <name type="common">Dinoflagellate</name>
    <dbReference type="NCBI Taxonomy" id="2969"/>
    <lineage>
        <taxon>Eukaryota</taxon>
        <taxon>Sar</taxon>
        <taxon>Alveolata</taxon>
        <taxon>Dinophyceae</taxon>
        <taxon>Oxyrrhinales</taxon>
        <taxon>Oxyrrhinaceae</taxon>
        <taxon>Oxyrrhis</taxon>
    </lineage>
</organism>
<dbReference type="PANTHER" id="PTHR38048">
    <property type="entry name" value="EXPRESSED PROTEIN"/>
    <property type="match status" value="1"/>
</dbReference>
<proteinExistence type="predicted"/>
<dbReference type="InterPro" id="IPR053206">
    <property type="entry name" value="Dimeric_xanthone_biosynth"/>
</dbReference>
<evidence type="ECO:0000259" key="1">
    <source>
        <dbReference type="Pfam" id="PF01814"/>
    </source>
</evidence>
<dbReference type="PANTHER" id="PTHR38048:SF2">
    <property type="entry name" value="HEMERYTHRIN-LIKE DOMAIN-CONTAINING PROTEIN"/>
    <property type="match status" value="1"/>
</dbReference>
<dbReference type="Pfam" id="PF01814">
    <property type="entry name" value="Hemerythrin"/>
    <property type="match status" value="1"/>
</dbReference>
<dbReference type="InterPro" id="IPR012312">
    <property type="entry name" value="Hemerythrin-like"/>
</dbReference>
<reference evidence="2" key="1">
    <citation type="submission" date="2021-01" db="EMBL/GenBank/DDBJ databases">
        <authorList>
            <person name="Corre E."/>
            <person name="Pelletier E."/>
            <person name="Niang G."/>
            <person name="Scheremetjew M."/>
            <person name="Finn R."/>
            <person name="Kale V."/>
            <person name="Holt S."/>
            <person name="Cochrane G."/>
            <person name="Meng A."/>
            <person name="Brown T."/>
            <person name="Cohen L."/>
        </authorList>
    </citation>
    <scope>NUCLEOTIDE SEQUENCE</scope>
    <source>
        <strain evidence="2">LB1974</strain>
    </source>
</reference>
<feature type="domain" description="Hemerythrin-like" evidence="1">
    <location>
        <begin position="44"/>
        <end position="171"/>
    </location>
</feature>
<dbReference type="CDD" id="cd12108">
    <property type="entry name" value="Hr-like"/>
    <property type="match status" value="1"/>
</dbReference>
<evidence type="ECO:0000313" key="2">
    <source>
        <dbReference type="EMBL" id="CAE0840580.1"/>
    </source>
</evidence>
<sequence length="266" mass="29538">MASPGSNPYAKANLDWALYGFMVPHCLIRLYTEKFIDAVEGVRKMQEQKGTVPVAAAEAFLEWYMEYYYDFVHHHHDIEESNFFPWINAALKEKGLGAIPAKVGTQHEGLVKALNGFKERLGELVEASKAGASGRGKRSEILATLSRDVREFSKELVEHLDEEEANVVPLIRQGLTEGEMMKKEEEIVQALGLGGAKKALPWIMEGLTHFDPTPTKEYARKFYNNVPGPLRLAMWASWNSSHATQNKGVVEALGSSETPVKGGACC</sequence>
<dbReference type="Gene3D" id="1.20.120.520">
    <property type="entry name" value="nmb1532 protein domain like"/>
    <property type="match status" value="1"/>
</dbReference>